<dbReference type="PANTHER" id="PTHR48036">
    <property type="entry name" value="SPLICING FACTOR (PAD-1), PUTATIVE (AFU_ORTHOLOGUE AFUA_1G15810)-RELATED"/>
    <property type="match status" value="1"/>
</dbReference>
<keyword evidence="2" id="KW-1185">Reference proteome</keyword>
<reference evidence="2" key="2">
    <citation type="submission" date="2013-12" db="EMBL/GenBank/DDBJ databases">
        <authorList>
            <person name="Yu Y."/>
            <person name="Lee S."/>
            <person name="de Baynast K."/>
            <person name="Wissotski M."/>
            <person name="Liu L."/>
            <person name="Talag J."/>
            <person name="Goicoechea J."/>
            <person name="Angelova A."/>
            <person name="Jetty R."/>
            <person name="Kudrna D."/>
            <person name="Golser W."/>
            <person name="Rivera L."/>
            <person name="Zhang J."/>
            <person name="Wing R."/>
        </authorList>
    </citation>
    <scope>NUCLEOTIDE SEQUENCE</scope>
</reference>
<dbReference type="GO" id="GO:0003723">
    <property type="term" value="F:RNA binding"/>
    <property type="evidence" value="ECO:0007669"/>
    <property type="project" value="InterPro"/>
</dbReference>
<dbReference type="HOGENOM" id="CLU_1951888_0_0_1"/>
<sequence>MYCFCIFLSIKEKGSTVSRYIEFYDAMSVPMAIVLTGQLLLGQQGMFARLEDAKAAQSLNGQLDIAGKVIKVSAVTEQVGHPSNRSSLETCEHNEVADRQPHRLVTITMPRTNKIRVPGLLDAQQHTNA</sequence>
<name>A0A0D9XLG6_9ORYZ</name>
<evidence type="ECO:0000313" key="2">
    <source>
        <dbReference type="Proteomes" id="UP000032180"/>
    </source>
</evidence>
<organism evidence="1 2">
    <name type="scientific">Leersia perrieri</name>
    <dbReference type="NCBI Taxonomy" id="77586"/>
    <lineage>
        <taxon>Eukaryota</taxon>
        <taxon>Viridiplantae</taxon>
        <taxon>Streptophyta</taxon>
        <taxon>Embryophyta</taxon>
        <taxon>Tracheophyta</taxon>
        <taxon>Spermatophyta</taxon>
        <taxon>Magnoliopsida</taxon>
        <taxon>Liliopsida</taxon>
        <taxon>Poales</taxon>
        <taxon>Poaceae</taxon>
        <taxon>BOP clade</taxon>
        <taxon>Oryzoideae</taxon>
        <taxon>Oryzeae</taxon>
        <taxon>Oryzinae</taxon>
        <taxon>Leersia</taxon>
    </lineage>
</organism>
<protein>
    <recommendedName>
        <fullName evidence="3">RRM domain-containing protein</fullName>
    </recommendedName>
</protein>
<accession>A0A0D9XLG6</accession>
<dbReference type="AlphaFoldDB" id="A0A0D9XLG6"/>
<dbReference type="Gramene" id="LPERR10G11880.4">
    <property type="protein sequence ID" value="LPERR10G11880.4"/>
    <property type="gene ID" value="LPERR10G11880"/>
</dbReference>
<evidence type="ECO:0000313" key="1">
    <source>
        <dbReference type="EnsemblPlants" id="LPERR10G11880.4"/>
    </source>
</evidence>
<reference evidence="1 2" key="1">
    <citation type="submission" date="2012-08" db="EMBL/GenBank/DDBJ databases">
        <title>Oryza genome evolution.</title>
        <authorList>
            <person name="Wing R.A."/>
        </authorList>
    </citation>
    <scope>NUCLEOTIDE SEQUENCE</scope>
</reference>
<evidence type="ECO:0008006" key="3">
    <source>
        <dbReference type="Google" id="ProtNLM"/>
    </source>
</evidence>
<dbReference type="GO" id="GO:0006397">
    <property type="term" value="P:mRNA processing"/>
    <property type="evidence" value="ECO:0007669"/>
    <property type="project" value="InterPro"/>
</dbReference>
<dbReference type="InterPro" id="IPR006509">
    <property type="entry name" value="RBM39_SF"/>
</dbReference>
<reference evidence="1" key="3">
    <citation type="submission" date="2015-04" db="UniProtKB">
        <authorList>
            <consortium name="EnsemblPlants"/>
        </authorList>
    </citation>
    <scope>IDENTIFICATION</scope>
</reference>
<dbReference type="GO" id="GO:0005634">
    <property type="term" value="C:nucleus"/>
    <property type="evidence" value="ECO:0007669"/>
    <property type="project" value="InterPro"/>
</dbReference>
<proteinExistence type="predicted"/>
<dbReference type="EnsemblPlants" id="LPERR10G11880.4">
    <property type="protein sequence ID" value="LPERR10G11880.4"/>
    <property type="gene ID" value="LPERR10G11880"/>
</dbReference>
<dbReference type="Proteomes" id="UP000032180">
    <property type="component" value="Chromosome 10"/>
</dbReference>